<dbReference type="OrthoDB" id="4847748at2759"/>
<keyword evidence="4" id="KW-1185">Reference proteome</keyword>
<keyword evidence="2" id="KW-0472">Membrane</keyword>
<feature type="region of interest" description="Disordered" evidence="1">
    <location>
        <begin position="7"/>
        <end position="35"/>
    </location>
</feature>
<evidence type="ECO:0000313" key="3">
    <source>
        <dbReference type="EMBL" id="KAF0323679.1"/>
    </source>
</evidence>
<reference evidence="3 4" key="1">
    <citation type="submission" date="2019-12" db="EMBL/GenBank/DDBJ databases">
        <title>A genome sequence resource for the geographically widespread anthracnose pathogen Colletotrichum asianum.</title>
        <authorList>
            <person name="Meng Y."/>
        </authorList>
    </citation>
    <scope>NUCLEOTIDE SEQUENCE [LARGE SCALE GENOMIC DNA]</scope>
    <source>
        <strain evidence="3 4">ICMP 18580</strain>
    </source>
</reference>
<feature type="compositionally biased region" description="Low complexity" evidence="1">
    <location>
        <begin position="13"/>
        <end position="25"/>
    </location>
</feature>
<dbReference type="EMBL" id="WOWK01000050">
    <property type="protein sequence ID" value="KAF0323679.1"/>
    <property type="molecule type" value="Genomic_DNA"/>
</dbReference>
<evidence type="ECO:0000256" key="2">
    <source>
        <dbReference type="SAM" id="Phobius"/>
    </source>
</evidence>
<dbReference type="Proteomes" id="UP000434172">
    <property type="component" value="Unassembled WGS sequence"/>
</dbReference>
<dbReference type="AlphaFoldDB" id="A0A8H3ZKZ5"/>
<evidence type="ECO:0000256" key="1">
    <source>
        <dbReference type="SAM" id="MobiDB-lite"/>
    </source>
</evidence>
<comment type="caution">
    <text evidence="3">The sequence shown here is derived from an EMBL/GenBank/DDBJ whole genome shotgun (WGS) entry which is preliminary data.</text>
</comment>
<feature type="transmembrane region" description="Helical" evidence="2">
    <location>
        <begin position="38"/>
        <end position="59"/>
    </location>
</feature>
<organism evidence="3 4">
    <name type="scientific">Colletotrichum asianum</name>
    <dbReference type="NCBI Taxonomy" id="702518"/>
    <lineage>
        <taxon>Eukaryota</taxon>
        <taxon>Fungi</taxon>
        <taxon>Dikarya</taxon>
        <taxon>Ascomycota</taxon>
        <taxon>Pezizomycotina</taxon>
        <taxon>Sordariomycetes</taxon>
        <taxon>Hypocreomycetidae</taxon>
        <taxon>Glomerellales</taxon>
        <taxon>Glomerellaceae</taxon>
        <taxon>Colletotrichum</taxon>
        <taxon>Colletotrichum gloeosporioides species complex</taxon>
    </lineage>
</organism>
<sequence length="119" mass="13071">MFIEMVRRADEVPAASSTPSPAAPSHNSGSDMRMGGPATTAVAIVVALLLLVGISLIAFSEHRKKKKADAARRNGPDLERWDTRQSVASFDTIDELKEPQPVARNTLQGRRFMFLSRNH</sequence>
<proteinExistence type="predicted"/>
<accession>A0A8H3ZKZ5</accession>
<protein>
    <submittedName>
        <fullName evidence="3">Uncharacterized protein</fullName>
    </submittedName>
</protein>
<evidence type="ECO:0000313" key="4">
    <source>
        <dbReference type="Proteomes" id="UP000434172"/>
    </source>
</evidence>
<keyword evidence="2" id="KW-1133">Transmembrane helix</keyword>
<keyword evidence="2" id="KW-0812">Transmembrane</keyword>
<gene>
    <name evidence="3" type="ORF">GQ607_009125</name>
</gene>
<name>A0A8H3ZKZ5_9PEZI</name>